<evidence type="ECO:0000259" key="1">
    <source>
        <dbReference type="PROSITE" id="PS50206"/>
    </source>
</evidence>
<dbReference type="PANTHER" id="PTHR45508:SF1">
    <property type="entry name" value="RHODANESE-LIKE DOMAIN-CONTAINING PROTEIN 9, CHLOROPLASTIC"/>
    <property type="match status" value="1"/>
</dbReference>
<dbReference type="InterPro" id="IPR001763">
    <property type="entry name" value="Rhodanese-like_dom"/>
</dbReference>
<dbReference type="EMBL" id="JACGCM010001659">
    <property type="protein sequence ID" value="KAF6151823.1"/>
    <property type="molecule type" value="Genomic_DNA"/>
</dbReference>
<dbReference type="PROSITE" id="PS50206">
    <property type="entry name" value="RHODANESE_3"/>
    <property type="match status" value="1"/>
</dbReference>
<protein>
    <recommendedName>
        <fullName evidence="1">Rhodanese domain-containing protein</fullName>
    </recommendedName>
</protein>
<keyword evidence="3" id="KW-1185">Reference proteome</keyword>
<dbReference type="GO" id="GO:0009507">
    <property type="term" value="C:chloroplast"/>
    <property type="evidence" value="ECO:0007669"/>
    <property type="project" value="TreeGrafter"/>
</dbReference>
<dbReference type="PANTHER" id="PTHR45508">
    <property type="entry name" value="RHODANESE-LIKE DOMAIN-CONTAINING PROTEIN 9, CHLOROPLASTIC"/>
    <property type="match status" value="1"/>
</dbReference>
<dbReference type="CDD" id="cd00158">
    <property type="entry name" value="RHOD"/>
    <property type="match status" value="1"/>
</dbReference>
<dbReference type="Pfam" id="PF00581">
    <property type="entry name" value="Rhodanese"/>
    <property type="match status" value="1"/>
</dbReference>
<dbReference type="InterPro" id="IPR036873">
    <property type="entry name" value="Rhodanese-like_dom_sf"/>
</dbReference>
<dbReference type="SUPFAM" id="SSF52821">
    <property type="entry name" value="Rhodanese/Cell cycle control phosphatase"/>
    <property type="match status" value="1"/>
</dbReference>
<dbReference type="Proteomes" id="UP000541444">
    <property type="component" value="Unassembled WGS sequence"/>
</dbReference>
<dbReference type="AlphaFoldDB" id="A0A7J7MA97"/>
<name>A0A7J7MA97_9MAGN</name>
<dbReference type="InterPro" id="IPR044615">
    <property type="entry name" value="STR9"/>
</dbReference>
<dbReference type="Gene3D" id="3.40.250.10">
    <property type="entry name" value="Rhodanese-like domain"/>
    <property type="match status" value="1"/>
</dbReference>
<comment type="caution">
    <text evidence="2">The sequence shown here is derived from an EMBL/GenBank/DDBJ whole genome shotgun (WGS) entry which is preliminary data.</text>
</comment>
<sequence length="148" mass="16712">MMAGLSCCSTLSSRSFMTSWLVLETSRGGKIRCKPLQKRSLVIKAEVNFVNAEEAKNLIAVEGYAVLDIRDSSQYDRAHIKSCHHIPLFIKNDDNDLGTIVNRTLHNNFSGLFYGLPFTKQNPEFLQSIRSKFSQDSKLLLVCQEGLR</sequence>
<evidence type="ECO:0000313" key="2">
    <source>
        <dbReference type="EMBL" id="KAF6151823.1"/>
    </source>
</evidence>
<organism evidence="2 3">
    <name type="scientific">Kingdonia uniflora</name>
    <dbReference type="NCBI Taxonomy" id="39325"/>
    <lineage>
        <taxon>Eukaryota</taxon>
        <taxon>Viridiplantae</taxon>
        <taxon>Streptophyta</taxon>
        <taxon>Embryophyta</taxon>
        <taxon>Tracheophyta</taxon>
        <taxon>Spermatophyta</taxon>
        <taxon>Magnoliopsida</taxon>
        <taxon>Ranunculales</taxon>
        <taxon>Circaeasteraceae</taxon>
        <taxon>Kingdonia</taxon>
    </lineage>
</organism>
<gene>
    <name evidence="2" type="ORF">GIB67_010397</name>
</gene>
<accession>A0A7J7MA97</accession>
<feature type="domain" description="Rhodanese" evidence="1">
    <location>
        <begin position="60"/>
        <end position="148"/>
    </location>
</feature>
<evidence type="ECO:0000313" key="3">
    <source>
        <dbReference type="Proteomes" id="UP000541444"/>
    </source>
</evidence>
<proteinExistence type="predicted"/>
<reference evidence="2 3" key="1">
    <citation type="journal article" date="2020" name="IScience">
        <title>Genome Sequencing of the Endangered Kingdonia uniflora (Circaeasteraceae, Ranunculales) Reveals Potential Mechanisms of Evolutionary Specialization.</title>
        <authorList>
            <person name="Sun Y."/>
            <person name="Deng T."/>
            <person name="Zhang A."/>
            <person name="Moore M.J."/>
            <person name="Landis J.B."/>
            <person name="Lin N."/>
            <person name="Zhang H."/>
            <person name="Zhang X."/>
            <person name="Huang J."/>
            <person name="Zhang X."/>
            <person name="Sun H."/>
            <person name="Wang H."/>
        </authorList>
    </citation>
    <scope>NUCLEOTIDE SEQUENCE [LARGE SCALE GENOMIC DNA]</scope>
    <source>
        <strain evidence="2">TB1705</strain>
        <tissue evidence="2">Leaf</tissue>
    </source>
</reference>
<dbReference type="OrthoDB" id="566238at2759"/>